<comment type="caution">
    <text evidence="1">The sequence shown here is derived from an EMBL/GenBank/DDBJ whole genome shotgun (WGS) entry which is preliminary data.</text>
</comment>
<reference evidence="1" key="1">
    <citation type="journal article" date="2015" name="Genome Biol. Evol.">
        <title>Organellar Genomes of White Spruce (Picea glauca): Assembly and Annotation.</title>
        <authorList>
            <person name="Jackman S.D."/>
            <person name="Warren R.L."/>
            <person name="Gibb E.A."/>
            <person name="Vandervalk B.P."/>
            <person name="Mohamadi H."/>
            <person name="Chu J."/>
            <person name="Raymond A."/>
            <person name="Pleasance S."/>
            <person name="Coope R."/>
            <person name="Wildung M.R."/>
            <person name="Ritland C.E."/>
            <person name="Bousquet J."/>
            <person name="Jones S.J."/>
            <person name="Bohlmann J."/>
            <person name="Birol I."/>
        </authorList>
    </citation>
    <scope>NUCLEOTIDE SEQUENCE [LARGE SCALE GENOMIC DNA]</scope>
    <source>
        <tissue evidence="1">Flushing bud</tissue>
    </source>
</reference>
<sequence length="76" mass="8595">MMDMHSLHSLLSGCLTSGWCWLGFFPLGVGDILVVWWTPFIEASWRSHLLGLESALQRMWSILHHGGGIQTLVGMW</sequence>
<proteinExistence type="predicted"/>
<evidence type="ECO:0000313" key="1">
    <source>
        <dbReference type="EMBL" id="KUM47340.1"/>
    </source>
</evidence>
<accession>A0A101LXW8</accession>
<dbReference type="EMBL" id="LKAM01000007">
    <property type="protein sequence ID" value="KUM47340.1"/>
    <property type="molecule type" value="Genomic_DNA"/>
</dbReference>
<gene>
    <name evidence="1" type="ORF">ABT39_MTgene5525</name>
</gene>
<organism evidence="1">
    <name type="scientific">Picea glauca</name>
    <name type="common">White spruce</name>
    <name type="synonym">Pinus glauca</name>
    <dbReference type="NCBI Taxonomy" id="3330"/>
    <lineage>
        <taxon>Eukaryota</taxon>
        <taxon>Viridiplantae</taxon>
        <taxon>Streptophyta</taxon>
        <taxon>Embryophyta</taxon>
        <taxon>Tracheophyta</taxon>
        <taxon>Spermatophyta</taxon>
        <taxon>Pinopsida</taxon>
        <taxon>Pinidae</taxon>
        <taxon>Conifers I</taxon>
        <taxon>Pinales</taxon>
        <taxon>Pinaceae</taxon>
        <taxon>Picea</taxon>
    </lineage>
</organism>
<keyword evidence="1" id="KW-0496">Mitochondrion</keyword>
<protein>
    <submittedName>
        <fullName evidence="1">Uncharacterized protein</fullName>
    </submittedName>
</protein>
<name>A0A101LXW8_PICGL</name>
<dbReference type="AlphaFoldDB" id="A0A101LXW8"/>
<geneLocation type="mitochondrion" evidence="1"/>